<dbReference type="Proteomes" id="UP000245626">
    <property type="component" value="Unassembled WGS sequence"/>
</dbReference>
<accession>A0ACD0P7H1</accession>
<evidence type="ECO:0000313" key="2">
    <source>
        <dbReference type="Proteomes" id="UP000245626"/>
    </source>
</evidence>
<evidence type="ECO:0000313" key="1">
    <source>
        <dbReference type="EMBL" id="PWN53999.1"/>
    </source>
</evidence>
<keyword evidence="2" id="KW-1185">Reference proteome</keyword>
<name>A0ACD0P7H1_9BASI</name>
<dbReference type="EMBL" id="KZ819701">
    <property type="protein sequence ID" value="PWN53999.1"/>
    <property type="molecule type" value="Genomic_DNA"/>
</dbReference>
<reference evidence="1 2" key="1">
    <citation type="journal article" date="2018" name="Mol. Biol. Evol.">
        <title>Broad Genomic Sampling Reveals a Smut Pathogenic Ancestry of the Fungal Clade Ustilaginomycotina.</title>
        <authorList>
            <person name="Kijpornyongpan T."/>
            <person name="Mondo S.J."/>
            <person name="Barry K."/>
            <person name="Sandor L."/>
            <person name="Lee J."/>
            <person name="Lipzen A."/>
            <person name="Pangilinan J."/>
            <person name="LaButti K."/>
            <person name="Hainaut M."/>
            <person name="Henrissat B."/>
            <person name="Grigoriev I.V."/>
            <person name="Spatafora J.W."/>
            <person name="Aime M.C."/>
        </authorList>
    </citation>
    <scope>NUCLEOTIDE SEQUENCE [LARGE SCALE GENOMIC DNA]</scope>
    <source>
        <strain evidence="1 2">SA 807</strain>
    </source>
</reference>
<gene>
    <name evidence="1" type="ORF">IE53DRAFT_64856</name>
</gene>
<proteinExistence type="predicted"/>
<protein>
    <submittedName>
        <fullName evidence="1">Uncharacterized protein</fullName>
    </submittedName>
</protein>
<organism evidence="1 2">
    <name type="scientific">Violaceomyces palustris</name>
    <dbReference type="NCBI Taxonomy" id="1673888"/>
    <lineage>
        <taxon>Eukaryota</taxon>
        <taxon>Fungi</taxon>
        <taxon>Dikarya</taxon>
        <taxon>Basidiomycota</taxon>
        <taxon>Ustilaginomycotina</taxon>
        <taxon>Ustilaginomycetes</taxon>
        <taxon>Violaceomycetales</taxon>
        <taxon>Violaceomycetaceae</taxon>
        <taxon>Violaceomyces</taxon>
    </lineage>
</organism>
<sequence length="98" mass="10810">MCELGVTWLPRGKLPSPSSLCLPAAPSVSLPLSSLSLSLSPLLFVSPSSARARHDVPYCLYSTFCLNLYMQCEHAFVRHPPRRMSTSQTKRKTTSRGT</sequence>